<protein>
    <submittedName>
        <fullName evidence="2">Uncharacterized protein</fullName>
    </submittedName>
</protein>
<dbReference type="AlphaFoldDB" id="A0AAV2MEP6"/>
<reference evidence="2 3" key="1">
    <citation type="submission" date="2024-04" db="EMBL/GenBank/DDBJ databases">
        <authorList>
            <person name="Waldvogel A.-M."/>
            <person name="Schoenle A."/>
        </authorList>
    </citation>
    <scope>NUCLEOTIDE SEQUENCE [LARGE SCALE GENOMIC DNA]</scope>
</reference>
<keyword evidence="3" id="KW-1185">Reference proteome</keyword>
<gene>
    <name evidence="2" type="ORF">KC01_LOCUS38111</name>
</gene>
<evidence type="ECO:0000256" key="1">
    <source>
        <dbReference type="SAM" id="MobiDB-lite"/>
    </source>
</evidence>
<organism evidence="2 3">
    <name type="scientific">Knipowitschia caucasica</name>
    <name type="common">Caucasian dwarf goby</name>
    <name type="synonym">Pomatoschistus caucasicus</name>
    <dbReference type="NCBI Taxonomy" id="637954"/>
    <lineage>
        <taxon>Eukaryota</taxon>
        <taxon>Metazoa</taxon>
        <taxon>Chordata</taxon>
        <taxon>Craniata</taxon>
        <taxon>Vertebrata</taxon>
        <taxon>Euteleostomi</taxon>
        <taxon>Actinopterygii</taxon>
        <taxon>Neopterygii</taxon>
        <taxon>Teleostei</taxon>
        <taxon>Neoteleostei</taxon>
        <taxon>Acanthomorphata</taxon>
        <taxon>Gobiaria</taxon>
        <taxon>Gobiiformes</taxon>
        <taxon>Gobioidei</taxon>
        <taxon>Gobiidae</taxon>
        <taxon>Gobiinae</taxon>
        <taxon>Knipowitschia</taxon>
    </lineage>
</organism>
<dbReference type="Proteomes" id="UP001497482">
    <property type="component" value="Chromosome 7"/>
</dbReference>
<evidence type="ECO:0000313" key="2">
    <source>
        <dbReference type="EMBL" id="CAL1611720.1"/>
    </source>
</evidence>
<evidence type="ECO:0000313" key="3">
    <source>
        <dbReference type="Proteomes" id="UP001497482"/>
    </source>
</evidence>
<sequence length="178" mass="19480">MDEERAEATMLLFTKARDSGAETVITHYCPVCLVFFKNNSCLKGFQGPLLAVVRTAPYRYSCDGRRRIFPATSTTPHLHDPPPPRPSSSTTLLLHNPPPPRPSSSTTLLLHDPPPPQPSSSTTLLLHDPPPPRPSSSTTLLLHDPPPPRPSSSTTLLLHDPPPPRSLEIPKYVVVLKS</sequence>
<accession>A0AAV2MEP6</accession>
<feature type="region of interest" description="Disordered" evidence="1">
    <location>
        <begin position="71"/>
        <end position="167"/>
    </location>
</feature>
<proteinExistence type="predicted"/>
<dbReference type="EMBL" id="OZ035829">
    <property type="protein sequence ID" value="CAL1611720.1"/>
    <property type="molecule type" value="Genomic_DNA"/>
</dbReference>
<name>A0AAV2MEP6_KNICA</name>